<dbReference type="Proteomes" id="UP000322873">
    <property type="component" value="Unassembled WGS sequence"/>
</dbReference>
<dbReference type="VEuPathDB" id="FungiDB:MFRU_058g00070"/>
<dbReference type="EMBL" id="VICG01000006">
    <property type="protein sequence ID" value="KAA8571185.1"/>
    <property type="molecule type" value="Genomic_DNA"/>
</dbReference>
<feature type="domain" description="AAA+ ATPase lid" evidence="1">
    <location>
        <begin position="163"/>
        <end position="242"/>
    </location>
</feature>
<dbReference type="AlphaFoldDB" id="A0A5M9JWL7"/>
<accession>A0A5M9JWL7</accession>
<evidence type="ECO:0000313" key="3">
    <source>
        <dbReference type="Proteomes" id="UP000322873"/>
    </source>
</evidence>
<dbReference type="InterPro" id="IPR056599">
    <property type="entry name" value="AAA_lid_fung"/>
</dbReference>
<proteinExistence type="predicted"/>
<evidence type="ECO:0000259" key="1">
    <source>
        <dbReference type="Pfam" id="PF23232"/>
    </source>
</evidence>
<dbReference type="Pfam" id="PF23232">
    <property type="entry name" value="AAA_lid_13"/>
    <property type="match status" value="1"/>
</dbReference>
<gene>
    <name evidence="2" type="ORF">EYC84_000523</name>
</gene>
<keyword evidence="3" id="KW-1185">Reference proteome</keyword>
<sequence>MLDTFAGLQCEDSRDKVYGLLSLVRSSGTIPVDYSKSPKVVLFTAIEAIIEDESFMEMESHCNIGMRLRDRMMLEDINDQAIRNFVEKKVNIIRGDTDGAVDHQGDNIKKENITGGNTDGAVESNLKIDPEKAAAKFNLAEQWVNLRSHDITVISQTSRAALSKEVKGFIIEEQEILEFSEAHHGEMRKMNTVWNGLIIRDVIQTALALAEYKAILQRLTTPILRRDHFEQVTKLLGDKRSFVPEEDDEIEWDRLDEDLL</sequence>
<comment type="caution">
    <text evidence="2">The sequence shown here is derived from an EMBL/GenBank/DDBJ whole genome shotgun (WGS) entry which is preliminary data.</text>
</comment>
<protein>
    <recommendedName>
        <fullName evidence="1">AAA+ ATPase lid domain-containing protein</fullName>
    </recommendedName>
</protein>
<name>A0A5M9JWL7_MONFR</name>
<organism evidence="2 3">
    <name type="scientific">Monilinia fructicola</name>
    <name type="common">Brown rot fungus</name>
    <name type="synonym">Ciboria fructicola</name>
    <dbReference type="NCBI Taxonomy" id="38448"/>
    <lineage>
        <taxon>Eukaryota</taxon>
        <taxon>Fungi</taxon>
        <taxon>Dikarya</taxon>
        <taxon>Ascomycota</taxon>
        <taxon>Pezizomycotina</taxon>
        <taxon>Leotiomycetes</taxon>
        <taxon>Helotiales</taxon>
        <taxon>Sclerotiniaceae</taxon>
        <taxon>Monilinia</taxon>
    </lineage>
</organism>
<reference evidence="2 3" key="1">
    <citation type="submission" date="2019-06" db="EMBL/GenBank/DDBJ databases">
        <title>Genome Sequence of the Brown Rot Fungal Pathogen Monilinia fructicola.</title>
        <authorList>
            <person name="De Miccolis Angelini R.M."/>
            <person name="Landi L."/>
            <person name="Abate D."/>
            <person name="Pollastro S."/>
            <person name="Romanazzi G."/>
            <person name="Faretra F."/>
        </authorList>
    </citation>
    <scope>NUCLEOTIDE SEQUENCE [LARGE SCALE GENOMIC DNA]</scope>
    <source>
        <strain evidence="2 3">Mfrc123</strain>
    </source>
</reference>
<evidence type="ECO:0000313" key="2">
    <source>
        <dbReference type="EMBL" id="KAA8571185.1"/>
    </source>
</evidence>